<reference evidence="2" key="2">
    <citation type="journal article" date="2015" name="Fish Shellfish Immunol.">
        <title>Early steps in the European eel (Anguilla anguilla)-Vibrio vulnificus interaction in the gills: Role of the RtxA13 toxin.</title>
        <authorList>
            <person name="Callol A."/>
            <person name="Pajuelo D."/>
            <person name="Ebbesson L."/>
            <person name="Teles M."/>
            <person name="MacKenzie S."/>
            <person name="Amaro C."/>
        </authorList>
    </citation>
    <scope>NUCLEOTIDE SEQUENCE</scope>
</reference>
<evidence type="ECO:0000313" key="2">
    <source>
        <dbReference type="EMBL" id="JAH49232.1"/>
    </source>
</evidence>
<proteinExistence type="predicted"/>
<keyword evidence="1" id="KW-0812">Transmembrane</keyword>
<keyword evidence="1" id="KW-1133">Transmembrane helix</keyword>
<accession>A0A0E9T767</accession>
<name>A0A0E9T767_ANGAN</name>
<evidence type="ECO:0000256" key="1">
    <source>
        <dbReference type="SAM" id="Phobius"/>
    </source>
</evidence>
<dbReference type="EMBL" id="GBXM01059345">
    <property type="protein sequence ID" value="JAH49232.1"/>
    <property type="molecule type" value="Transcribed_RNA"/>
</dbReference>
<protein>
    <submittedName>
        <fullName evidence="2">Uncharacterized protein</fullName>
    </submittedName>
</protein>
<reference evidence="2" key="1">
    <citation type="submission" date="2014-11" db="EMBL/GenBank/DDBJ databases">
        <authorList>
            <person name="Amaro Gonzalez C."/>
        </authorList>
    </citation>
    <scope>NUCLEOTIDE SEQUENCE</scope>
</reference>
<sequence length="51" mass="5522">MRMNCGFSAFVGGICMHFVFTMLEIAALSIHSPPLFQGTIMLGTNGFSSCF</sequence>
<organism evidence="2">
    <name type="scientific">Anguilla anguilla</name>
    <name type="common">European freshwater eel</name>
    <name type="synonym">Muraena anguilla</name>
    <dbReference type="NCBI Taxonomy" id="7936"/>
    <lineage>
        <taxon>Eukaryota</taxon>
        <taxon>Metazoa</taxon>
        <taxon>Chordata</taxon>
        <taxon>Craniata</taxon>
        <taxon>Vertebrata</taxon>
        <taxon>Euteleostomi</taxon>
        <taxon>Actinopterygii</taxon>
        <taxon>Neopterygii</taxon>
        <taxon>Teleostei</taxon>
        <taxon>Anguilliformes</taxon>
        <taxon>Anguillidae</taxon>
        <taxon>Anguilla</taxon>
    </lineage>
</organism>
<keyword evidence="1" id="KW-0472">Membrane</keyword>
<dbReference type="AlphaFoldDB" id="A0A0E9T767"/>
<feature type="transmembrane region" description="Helical" evidence="1">
    <location>
        <begin position="7"/>
        <end position="30"/>
    </location>
</feature>